<protein>
    <submittedName>
        <fullName evidence="2">HNH endonuclease</fullName>
    </submittedName>
</protein>
<dbReference type="InterPro" id="IPR002711">
    <property type="entry name" value="HNH"/>
</dbReference>
<dbReference type="Pfam" id="PF01844">
    <property type="entry name" value="HNH"/>
    <property type="match status" value="1"/>
</dbReference>
<gene>
    <name evidence="2" type="ORF">OG288_36530</name>
</gene>
<keyword evidence="3" id="KW-1185">Reference proteome</keyword>
<sequence length="53" mass="5920">MSWFDAACRTLNVHHSVHRKHGGGNDLKNLELLHSQCHQQHHALEGADAGRPT</sequence>
<dbReference type="RefSeq" id="WP_328939132.1">
    <property type="nucleotide sequence ID" value="NZ_CP108133.1"/>
</dbReference>
<keyword evidence="2" id="KW-0540">Nuclease</keyword>
<dbReference type="CDD" id="cd00085">
    <property type="entry name" value="HNHc"/>
    <property type="match status" value="1"/>
</dbReference>
<name>A0ABZ1JRR0_9ACTN</name>
<dbReference type="Proteomes" id="UP001432166">
    <property type="component" value="Chromosome"/>
</dbReference>
<proteinExistence type="predicted"/>
<keyword evidence="2" id="KW-0255">Endonuclease</keyword>
<dbReference type="GO" id="GO:0004519">
    <property type="term" value="F:endonuclease activity"/>
    <property type="evidence" value="ECO:0007669"/>
    <property type="project" value="UniProtKB-KW"/>
</dbReference>
<dbReference type="EMBL" id="CP108133">
    <property type="protein sequence ID" value="WTP53341.1"/>
    <property type="molecule type" value="Genomic_DNA"/>
</dbReference>
<feature type="domain" description="HNH" evidence="1">
    <location>
        <begin position="10"/>
        <end position="43"/>
    </location>
</feature>
<reference evidence="2" key="1">
    <citation type="submission" date="2022-10" db="EMBL/GenBank/DDBJ databases">
        <title>The complete genomes of actinobacterial strains from the NBC collection.</title>
        <authorList>
            <person name="Joergensen T.S."/>
            <person name="Alvarez Arevalo M."/>
            <person name="Sterndorff E.B."/>
            <person name="Faurdal D."/>
            <person name="Vuksanovic O."/>
            <person name="Mourched A.-S."/>
            <person name="Charusanti P."/>
            <person name="Shaw S."/>
            <person name="Blin K."/>
            <person name="Weber T."/>
        </authorList>
    </citation>
    <scope>NUCLEOTIDE SEQUENCE</scope>
    <source>
        <strain evidence="2">NBC_00189</strain>
    </source>
</reference>
<evidence type="ECO:0000313" key="3">
    <source>
        <dbReference type="Proteomes" id="UP001432166"/>
    </source>
</evidence>
<dbReference type="InterPro" id="IPR003615">
    <property type="entry name" value="HNH_nuc"/>
</dbReference>
<keyword evidence="2" id="KW-0378">Hydrolase</keyword>
<dbReference type="Gene3D" id="1.10.30.50">
    <property type="match status" value="1"/>
</dbReference>
<evidence type="ECO:0000259" key="1">
    <source>
        <dbReference type="Pfam" id="PF01844"/>
    </source>
</evidence>
<evidence type="ECO:0000313" key="2">
    <source>
        <dbReference type="EMBL" id="WTP53341.1"/>
    </source>
</evidence>
<organism evidence="2 3">
    <name type="scientific">Streptomyces tauricus</name>
    <dbReference type="NCBI Taxonomy" id="68274"/>
    <lineage>
        <taxon>Bacteria</taxon>
        <taxon>Bacillati</taxon>
        <taxon>Actinomycetota</taxon>
        <taxon>Actinomycetes</taxon>
        <taxon>Kitasatosporales</taxon>
        <taxon>Streptomycetaceae</taxon>
        <taxon>Streptomyces</taxon>
        <taxon>Streptomyces aurantiacus group</taxon>
    </lineage>
</organism>
<accession>A0ABZ1JRR0</accession>